<dbReference type="Proteomes" id="UP001234811">
    <property type="component" value="Unassembled WGS sequence"/>
</dbReference>
<protein>
    <submittedName>
        <fullName evidence="1">Uncharacterized protein</fullName>
    </submittedName>
</protein>
<dbReference type="AlphaFoldDB" id="A0ABD5BNG0"/>
<dbReference type="RefSeq" id="WP_033648268.1">
    <property type="nucleotide sequence ID" value="NZ_CAMKHX010000001.1"/>
</dbReference>
<dbReference type="InterPro" id="IPR043519">
    <property type="entry name" value="NT_sf"/>
</dbReference>
<dbReference type="EMBL" id="JAVIPQ010000391">
    <property type="protein sequence ID" value="MDQ9558165.1"/>
    <property type="molecule type" value="Genomic_DNA"/>
</dbReference>
<sequence length="79" mass="9069">MDKNSLSSEYKINFGVANEFRKSLVEQIERILLESDVTLGVPIESRVKDHDSLLEKLERKEITIKKIADLDDLVGLRVK</sequence>
<gene>
    <name evidence="1" type="ORF">RF091_21980</name>
</gene>
<dbReference type="Gene3D" id="3.30.460.10">
    <property type="entry name" value="Beta Polymerase, domain 2"/>
    <property type="match status" value="1"/>
</dbReference>
<reference evidence="1 2" key="1">
    <citation type="submission" date="2023-07" db="EMBL/GenBank/DDBJ databases">
        <title>Pathogens genome sequencing project 196.</title>
        <authorList>
            <person name="Cao X."/>
        </authorList>
    </citation>
    <scope>NUCLEOTIDE SEQUENCE [LARGE SCALE GENOMIC DNA]</scope>
    <source>
        <strain evidence="1 2">SM41</strain>
    </source>
</reference>
<dbReference type="SUPFAM" id="SSF81301">
    <property type="entry name" value="Nucleotidyltransferase"/>
    <property type="match status" value="1"/>
</dbReference>
<comment type="caution">
    <text evidence="1">The sequence shown here is derived from an EMBL/GenBank/DDBJ whole genome shotgun (WGS) entry which is preliminary data.</text>
</comment>
<accession>A0ABD5BNG0</accession>
<evidence type="ECO:0000313" key="1">
    <source>
        <dbReference type="EMBL" id="MDQ9558165.1"/>
    </source>
</evidence>
<evidence type="ECO:0000313" key="2">
    <source>
        <dbReference type="Proteomes" id="UP001234811"/>
    </source>
</evidence>
<proteinExistence type="predicted"/>
<name>A0ABD5BNG0_SERMA</name>
<organism evidence="1 2">
    <name type="scientific">Serratia marcescens</name>
    <dbReference type="NCBI Taxonomy" id="615"/>
    <lineage>
        <taxon>Bacteria</taxon>
        <taxon>Pseudomonadati</taxon>
        <taxon>Pseudomonadota</taxon>
        <taxon>Gammaproteobacteria</taxon>
        <taxon>Enterobacterales</taxon>
        <taxon>Yersiniaceae</taxon>
        <taxon>Serratia</taxon>
    </lineage>
</organism>